<accession>A0AB72VDQ1</accession>
<dbReference type="Proteomes" id="UP000006698">
    <property type="component" value="Chromosome"/>
</dbReference>
<protein>
    <submittedName>
        <fullName evidence="1">Uncharacterized protein</fullName>
    </submittedName>
</protein>
<dbReference type="AlphaFoldDB" id="A0AB72VDQ1"/>
<dbReference type="EMBL" id="AP009044">
    <property type="protein sequence ID" value="BAF55552.1"/>
    <property type="molecule type" value="Genomic_DNA"/>
</dbReference>
<dbReference type="KEGG" id="cgt:cgR_2541"/>
<reference evidence="1" key="1">
    <citation type="journal article" date="2007" name="Microbiology">
        <title>Comparative analysis of the Corynebacterium glutamicum group and complete genome sequence of strain R.</title>
        <authorList>
            <person name="Yukawa H."/>
            <person name="Omumasaba C.A."/>
            <person name="Nonaka H."/>
            <person name="Kos P."/>
            <person name="Okai N."/>
            <person name="Suzuki N."/>
            <person name="Suda M."/>
            <person name="Tsuge Y."/>
            <person name="Watanabe J."/>
            <person name="Ikeda Y."/>
            <person name="Vertes A.A."/>
            <person name="Inui M."/>
        </authorList>
    </citation>
    <scope>NUCLEOTIDE SEQUENCE</scope>
    <source>
        <strain evidence="1">R</strain>
    </source>
</reference>
<gene>
    <name evidence="1" type="ordered locus">cgR_2541</name>
</gene>
<proteinExistence type="predicted"/>
<sequence>MRRIEFDGDWLLTKHVHSGGSSGEDHCFVGWMWGAYCDDVHPGGEDLIDRREAGRNSIFRCGFRCFHTIHITDCADFRAGDCLNCFDVVSADCTATDNADFPDLVGHYFFPRSSSLVKAVSLVVKITAADSAIAPMMNPATASQPFHAYRAVAMVGAKPTMIRPSWLPIAMPV</sequence>
<organism evidence="1">
    <name type="scientific">Corynebacterium glutamicum (strain R)</name>
    <dbReference type="NCBI Taxonomy" id="340322"/>
    <lineage>
        <taxon>Bacteria</taxon>
        <taxon>Bacillati</taxon>
        <taxon>Actinomycetota</taxon>
        <taxon>Actinomycetes</taxon>
        <taxon>Mycobacteriales</taxon>
        <taxon>Corynebacteriaceae</taxon>
        <taxon>Corynebacterium</taxon>
    </lineage>
</organism>
<evidence type="ECO:0000313" key="1">
    <source>
        <dbReference type="EMBL" id="BAF55552.1"/>
    </source>
</evidence>
<name>A0AB72VDQ1_CORGB</name>